<dbReference type="AlphaFoldDB" id="A0A0A8Z9U9"/>
<proteinExistence type="predicted"/>
<evidence type="ECO:0000313" key="1">
    <source>
        <dbReference type="EMBL" id="JAD35581.1"/>
    </source>
</evidence>
<organism evidence="1">
    <name type="scientific">Arundo donax</name>
    <name type="common">Giant reed</name>
    <name type="synonym">Donax arundinaceus</name>
    <dbReference type="NCBI Taxonomy" id="35708"/>
    <lineage>
        <taxon>Eukaryota</taxon>
        <taxon>Viridiplantae</taxon>
        <taxon>Streptophyta</taxon>
        <taxon>Embryophyta</taxon>
        <taxon>Tracheophyta</taxon>
        <taxon>Spermatophyta</taxon>
        <taxon>Magnoliopsida</taxon>
        <taxon>Liliopsida</taxon>
        <taxon>Poales</taxon>
        <taxon>Poaceae</taxon>
        <taxon>PACMAD clade</taxon>
        <taxon>Arundinoideae</taxon>
        <taxon>Arundineae</taxon>
        <taxon>Arundo</taxon>
    </lineage>
</organism>
<name>A0A0A8Z9U9_ARUDO</name>
<sequence>MSQINHALKMARFNGRGFQPIT</sequence>
<dbReference type="EMBL" id="GBRH01262314">
    <property type="protein sequence ID" value="JAD35581.1"/>
    <property type="molecule type" value="Transcribed_RNA"/>
</dbReference>
<reference evidence="1" key="2">
    <citation type="journal article" date="2015" name="Data Brief">
        <title>Shoot transcriptome of the giant reed, Arundo donax.</title>
        <authorList>
            <person name="Barrero R.A."/>
            <person name="Guerrero F.D."/>
            <person name="Moolhuijzen P."/>
            <person name="Goolsby J.A."/>
            <person name="Tidwell J."/>
            <person name="Bellgard S.E."/>
            <person name="Bellgard M.I."/>
        </authorList>
    </citation>
    <scope>NUCLEOTIDE SEQUENCE</scope>
    <source>
        <tissue evidence="1">Shoot tissue taken approximately 20 cm above the soil surface</tissue>
    </source>
</reference>
<protein>
    <submittedName>
        <fullName evidence="1">Uncharacterized protein</fullName>
    </submittedName>
</protein>
<reference evidence="1" key="1">
    <citation type="submission" date="2014-09" db="EMBL/GenBank/DDBJ databases">
        <authorList>
            <person name="Magalhaes I.L.F."/>
            <person name="Oliveira U."/>
            <person name="Santos F.R."/>
            <person name="Vidigal T.H.D.A."/>
            <person name="Brescovit A.D."/>
            <person name="Santos A.J."/>
        </authorList>
    </citation>
    <scope>NUCLEOTIDE SEQUENCE</scope>
    <source>
        <tissue evidence="1">Shoot tissue taken approximately 20 cm above the soil surface</tissue>
    </source>
</reference>
<accession>A0A0A8Z9U9</accession>